<protein>
    <recommendedName>
        <fullName evidence="6">Dolichyldiphosphatase</fullName>
        <ecNumber evidence="6">3.6.1.43</ecNumber>
    </recommendedName>
</protein>
<comment type="catalytic activity">
    <reaction evidence="6">
        <text>a di-trans,poly-cis-dolichyl diphosphate + H2O = a di-trans,poly-cis-dolichyl phosphate + phosphate + H(+)</text>
        <dbReference type="Rhea" id="RHEA:14385"/>
        <dbReference type="Rhea" id="RHEA-COMP:19498"/>
        <dbReference type="Rhea" id="RHEA-COMP:19506"/>
        <dbReference type="ChEBI" id="CHEBI:15377"/>
        <dbReference type="ChEBI" id="CHEBI:15378"/>
        <dbReference type="ChEBI" id="CHEBI:43474"/>
        <dbReference type="ChEBI" id="CHEBI:57497"/>
        <dbReference type="ChEBI" id="CHEBI:57683"/>
        <dbReference type="EC" id="3.6.1.43"/>
    </reaction>
</comment>
<dbReference type="PANTHER" id="PTHR11247:SF1">
    <property type="entry name" value="DOLICHYLDIPHOSPHATASE 1"/>
    <property type="match status" value="1"/>
</dbReference>
<feature type="transmembrane region" description="Helical" evidence="6">
    <location>
        <begin position="96"/>
        <end position="114"/>
    </location>
</feature>
<dbReference type="InterPro" id="IPR039667">
    <property type="entry name" value="Dolichyldiphosphatase_PAP2"/>
</dbReference>
<evidence type="ECO:0000313" key="9">
    <source>
        <dbReference type="Proteomes" id="UP001146120"/>
    </source>
</evidence>
<dbReference type="InterPro" id="IPR000326">
    <property type="entry name" value="PAP2/HPO"/>
</dbReference>
<evidence type="ECO:0000256" key="4">
    <source>
        <dbReference type="ARBA" id="ARBA00022989"/>
    </source>
</evidence>
<feature type="transmembrane region" description="Helical" evidence="6">
    <location>
        <begin position="154"/>
        <end position="171"/>
    </location>
</feature>
<evidence type="ECO:0000313" key="8">
    <source>
        <dbReference type="EMBL" id="DAZ99359.1"/>
    </source>
</evidence>
<evidence type="ECO:0000256" key="3">
    <source>
        <dbReference type="ARBA" id="ARBA00022801"/>
    </source>
</evidence>
<dbReference type="SUPFAM" id="SSF48317">
    <property type="entry name" value="Acid phosphatase/Vanadium-dependent haloperoxidase"/>
    <property type="match status" value="1"/>
</dbReference>
<dbReference type="Pfam" id="PF01569">
    <property type="entry name" value="PAP2"/>
    <property type="match status" value="1"/>
</dbReference>
<evidence type="ECO:0000256" key="6">
    <source>
        <dbReference type="RuleBase" id="RU367078"/>
    </source>
</evidence>
<organism evidence="8 9">
    <name type="scientific">Lagenidium giganteum</name>
    <dbReference type="NCBI Taxonomy" id="4803"/>
    <lineage>
        <taxon>Eukaryota</taxon>
        <taxon>Sar</taxon>
        <taxon>Stramenopiles</taxon>
        <taxon>Oomycota</taxon>
        <taxon>Peronosporomycetes</taxon>
        <taxon>Pythiales</taxon>
        <taxon>Pythiaceae</taxon>
    </lineage>
</organism>
<comment type="subcellular location">
    <subcellularLocation>
        <location evidence="6">Endoplasmic reticulum membrane</location>
        <topology evidence="6">Multi-pass membrane protein</topology>
    </subcellularLocation>
    <subcellularLocation>
        <location evidence="1">Membrane</location>
        <topology evidence="1">Multi-pass membrane protein</topology>
    </subcellularLocation>
</comment>
<dbReference type="AlphaFoldDB" id="A0AAV2Z3N2"/>
<dbReference type="PANTHER" id="PTHR11247">
    <property type="entry name" value="PALMITOYL-PROTEIN THIOESTERASE/DOLICHYLDIPHOSPHATASE 1"/>
    <property type="match status" value="1"/>
</dbReference>
<comment type="pathway">
    <text evidence="6">Protein modification; protein glycosylation.</text>
</comment>
<keyword evidence="6" id="KW-0256">Endoplasmic reticulum</keyword>
<comment type="similarity">
    <text evidence="6">Belongs to the dolichyldiphosphatase family.</text>
</comment>
<dbReference type="Gene3D" id="1.20.144.10">
    <property type="entry name" value="Phosphatidic acid phosphatase type 2/haloperoxidase"/>
    <property type="match status" value="1"/>
</dbReference>
<dbReference type="EC" id="3.6.1.43" evidence="6"/>
<accession>A0AAV2Z3N2</accession>
<dbReference type="Proteomes" id="UP001146120">
    <property type="component" value="Unassembled WGS sequence"/>
</dbReference>
<comment type="caution">
    <text evidence="8">The sequence shown here is derived from an EMBL/GenBank/DDBJ whole genome shotgun (WGS) entry which is preliminary data.</text>
</comment>
<sequence>MGATTMGSDQVLTEFEWTWVVYDPRDPLGQIFALFTLSPVFIMVMYATLVVFQRDMDIIFMLIGQLANEVLNQILKRSIHQSRPHGARMSGSGMPSAHSQFITFFSTYVILYTWKRLNSHRRLEQTLTMVGAIVLATMVCVSRVRLGYHSLEQVLAGACVGCMAGLAWHMLGTAVAPRLFPVLVQSRLAQFFYVRDISHIPDLIVYQHELAVMELKRQHVLLLFLVGVLSKGVVKSVLGTNASLILILSVALFYWRAKQRSVTIYDDIARMQAETAEKLDALHGVGNGHVPASSYTQRKTQFKLDEKDASLITDRMHQYSSKLSGSRADRRKFLRKRKQRISEFIDQDEREIDLNAMPRTMNRSNTEAQQSERTTIESIIEEAIDETETG</sequence>
<dbReference type="GO" id="GO:0008610">
    <property type="term" value="P:lipid biosynthetic process"/>
    <property type="evidence" value="ECO:0007669"/>
    <property type="project" value="TreeGrafter"/>
</dbReference>
<evidence type="ECO:0000259" key="7">
    <source>
        <dbReference type="SMART" id="SM00014"/>
    </source>
</evidence>
<proteinExistence type="inferred from homology"/>
<comment type="function">
    <text evidence="6">Required for efficient N-glycosylation. Necessary for maintaining optimal levels of dolichol-linked oligosaccharides. Hydrolyzes dolichyl pyrophosphate at a very high rate and dolichyl monophosphate at a much lower rate. Does not act on phosphatidate.</text>
</comment>
<reference evidence="8" key="2">
    <citation type="journal article" date="2023" name="Microbiol Resour">
        <title>Decontamination and Annotation of the Draft Genome Sequence of the Oomycete Lagenidium giganteum ARSEF 373.</title>
        <authorList>
            <person name="Morgan W.R."/>
            <person name="Tartar A."/>
        </authorList>
    </citation>
    <scope>NUCLEOTIDE SEQUENCE</scope>
    <source>
        <strain evidence="8">ARSEF 373</strain>
    </source>
</reference>
<reference evidence="8" key="1">
    <citation type="submission" date="2022-11" db="EMBL/GenBank/DDBJ databases">
        <authorList>
            <person name="Morgan W.R."/>
            <person name="Tartar A."/>
        </authorList>
    </citation>
    <scope>NUCLEOTIDE SEQUENCE</scope>
    <source>
        <strain evidence="8">ARSEF 373</strain>
    </source>
</reference>
<evidence type="ECO:0000256" key="2">
    <source>
        <dbReference type="ARBA" id="ARBA00022692"/>
    </source>
</evidence>
<keyword evidence="5 6" id="KW-0472">Membrane</keyword>
<feature type="transmembrane region" description="Helical" evidence="6">
    <location>
        <begin position="233"/>
        <end position="255"/>
    </location>
</feature>
<dbReference type="SMART" id="SM00014">
    <property type="entry name" value="acidPPc"/>
    <property type="match status" value="1"/>
</dbReference>
<dbReference type="GO" id="GO:0005789">
    <property type="term" value="C:endoplasmic reticulum membrane"/>
    <property type="evidence" value="ECO:0007669"/>
    <property type="project" value="UniProtKB-SubCell"/>
</dbReference>
<dbReference type="GO" id="GO:0006487">
    <property type="term" value="P:protein N-linked glycosylation"/>
    <property type="evidence" value="ECO:0007669"/>
    <property type="project" value="UniProtKB-UniRule"/>
</dbReference>
<keyword evidence="9" id="KW-1185">Reference proteome</keyword>
<keyword evidence="4 6" id="KW-1133">Transmembrane helix</keyword>
<evidence type="ECO:0000256" key="1">
    <source>
        <dbReference type="ARBA" id="ARBA00004141"/>
    </source>
</evidence>
<feature type="transmembrane region" description="Helical" evidence="6">
    <location>
        <begin position="126"/>
        <end position="142"/>
    </location>
</feature>
<keyword evidence="3 6" id="KW-0378">Hydrolase</keyword>
<name>A0AAV2Z3N2_9STRA</name>
<dbReference type="InterPro" id="IPR036938">
    <property type="entry name" value="PAP2/HPO_sf"/>
</dbReference>
<feature type="domain" description="Phosphatidic acid phosphatase type 2/haloperoxidase" evidence="7">
    <location>
        <begin position="58"/>
        <end position="169"/>
    </location>
</feature>
<dbReference type="GO" id="GO:0047874">
    <property type="term" value="F:dolichyldiphosphatase activity"/>
    <property type="evidence" value="ECO:0007669"/>
    <property type="project" value="UniProtKB-UniRule"/>
</dbReference>
<feature type="transmembrane region" description="Helical" evidence="6">
    <location>
        <begin position="31"/>
        <end position="52"/>
    </location>
</feature>
<gene>
    <name evidence="8" type="ORF">N0F65_005210</name>
</gene>
<evidence type="ECO:0000256" key="5">
    <source>
        <dbReference type="ARBA" id="ARBA00023136"/>
    </source>
</evidence>
<dbReference type="CDD" id="cd03382">
    <property type="entry name" value="PAP2_dolichyldiphosphatase"/>
    <property type="match status" value="1"/>
</dbReference>
<keyword evidence="2 6" id="KW-0812">Transmembrane</keyword>
<dbReference type="EMBL" id="DAKRPA010000085">
    <property type="protein sequence ID" value="DAZ99359.1"/>
    <property type="molecule type" value="Genomic_DNA"/>
</dbReference>